<feature type="transmembrane region" description="Helical" evidence="1">
    <location>
        <begin position="214"/>
        <end position="238"/>
    </location>
</feature>
<organism evidence="3 4">
    <name type="scientific">Daedalea quercina L-15889</name>
    <dbReference type="NCBI Taxonomy" id="1314783"/>
    <lineage>
        <taxon>Eukaryota</taxon>
        <taxon>Fungi</taxon>
        <taxon>Dikarya</taxon>
        <taxon>Basidiomycota</taxon>
        <taxon>Agaricomycotina</taxon>
        <taxon>Agaricomycetes</taxon>
        <taxon>Polyporales</taxon>
        <taxon>Fomitopsis</taxon>
    </lineage>
</organism>
<feature type="transmembrane region" description="Helical" evidence="1">
    <location>
        <begin position="123"/>
        <end position="147"/>
    </location>
</feature>
<evidence type="ECO:0000259" key="2">
    <source>
        <dbReference type="Pfam" id="PF20151"/>
    </source>
</evidence>
<keyword evidence="1" id="KW-1133">Transmembrane helix</keyword>
<dbReference type="InterPro" id="IPR045340">
    <property type="entry name" value="DUF6533"/>
</dbReference>
<evidence type="ECO:0000256" key="1">
    <source>
        <dbReference type="SAM" id="Phobius"/>
    </source>
</evidence>
<evidence type="ECO:0000313" key="4">
    <source>
        <dbReference type="Proteomes" id="UP000076727"/>
    </source>
</evidence>
<feature type="transmembrane region" description="Helical" evidence="1">
    <location>
        <begin position="56"/>
        <end position="79"/>
    </location>
</feature>
<dbReference type="Pfam" id="PF20151">
    <property type="entry name" value="DUF6533"/>
    <property type="match status" value="1"/>
</dbReference>
<dbReference type="Proteomes" id="UP000076727">
    <property type="component" value="Unassembled WGS sequence"/>
</dbReference>
<evidence type="ECO:0000313" key="3">
    <source>
        <dbReference type="EMBL" id="KZT73590.1"/>
    </source>
</evidence>
<protein>
    <recommendedName>
        <fullName evidence="2">DUF6533 domain-containing protein</fullName>
    </recommendedName>
</protein>
<keyword evidence="4" id="KW-1185">Reference proteome</keyword>
<name>A0A165TKU9_9APHY</name>
<dbReference type="EMBL" id="KV429036">
    <property type="protein sequence ID" value="KZT73590.1"/>
    <property type="molecule type" value="Genomic_DNA"/>
</dbReference>
<feature type="domain" description="DUF6533" evidence="2">
    <location>
        <begin position="22"/>
        <end position="66"/>
    </location>
</feature>
<dbReference type="OrthoDB" id="2797966at2759"/>
<dbReference type="AlphaFoldDB" id="A0A165TKU9"/>
<accession>A0A165TKU9</accession>
<feature type="transmembrane region" description="Helical" evidence="1">
    <location>
        <begin position="91"/>
        <end position="111"/>
    </location>
</feature>
<feature type="transmembrane region" description="Helical" evidence="1">
    <location>
        <begin position="171"/>
        <end position="193"/>
    </location>
</feature>
<gene>
    <name evidence="3" type="ORF">DAEQUDRAFT_754423</name>
</gene>
<proteinExistence type="predicted"/>
<reference evidence="3 4" key="1">
    <citation type="journal article" date="2016" name="Mol. Biol. Evol.">
        <title>Comparative Genomics of Early-Diverging Mushroom-Forming Fungi Provides Insights into the Origins of Lignocellulose Decay Capabilities.</title>
        <authorList>
            <person name="Nagy L.G."/>
            <person name="Riley R."/>
            <person name="Tritt A."/>
            <person name="Adam C."/>
            <person name="Daum C."/>
            <person name="Floudas D."/>
            <person name="Sun H."/>
            <person name="Yadav J.S."/>
            <person name="Pangilinan J."/>
            <person name="Larsson K.H."/>
            <person name="Matsuura K."/>
            <person name="Barry K."/>
            <person name="Labutti K."/>
            <person name="Kuo R."/>
            <person name="Ohm R.A."/>
            <person name="Bhattacharya S.S."/>
            <person name="Shirouzu T."/>
            <person name="Yoshinaga Y."/>
            <person name="Martin F.M."/>
            <person name="Grigoriev I.V."/>
            <person name="Hibbett D.S."/>
        </authorList>
    </citation>
    <scope>NUCLEOTIDE SEQUENCE [LARGE SCALE GENOMIC DNA]</scope>
    <source>
        <strain evidence="3 4">L-15889</strain>
    </source>
</reference>
<keyword evidence="1" id="KW-0812">Transmembrane</keyword>
<sequence>MMSVSYESAKAFTWDTYFVQNCCTAATFSVYLYDRLLTFSREVDVIWRLPTRSFSCLYAALHVSAILYFAANIATWAGLDCQRDRLVYPVYAASWCTLSTLLAVITALRIYGVNCCVGRRWLVPAVVFALFLPSSAFAIVSVLYTFYQPTPYPIRCLIDSTRFFFTMRYEIIVRACSIVADSVVLLVTWRATYPNYKQARGINLKTPILLTQQLLKDGTLHFLVLLVLNVVVLSSWALNALECSMFVDIFVIGIREASSYNSNCPSTPSQMSDLYFLDPNQPSTPEPEDGVLDLADNNNGSWDDDYFDNDDPVIHIFPGNPCVGEHSV</sequence>
<keyword evidence="1" id="KW-0472">Membrane</keyword>